<sequence length="140" mass="16586">MRKLFFYLLLFQCISSYAQNKDEQIIRSILNRQTQDWNRGDIQSFMHGYWENDSLMFIGKNGVTYGYQTTLNNYKKNYPDTTAMGKLQFQILQVKPQGEGYYFVLGKWMLKRSIGDLNGHYTLIFRKIKGEWVIISDHSS</sequence>
<feature type="chain" id="PRO_5043479290" evidence="1">
    <location>
        <begin position="19"/>
        <end position="140"/>
    </location>
</feature>
<protein>
    <submittedName>
        <fullName evidence="3">Nuclear transport factor 2 family protein</fullName>
    </submittedName>
</protein>
<reference evidence="3" key="1">
    <citation type="submission" date="2024-02" db="EMBL/GenBank/DDBJ databases">
        <title>Sediminibacterium planktonica sp. nov. and Sediminibacterium longus sp. nov., isolated from surface lake and river water.</title>
        <authorList>
            <person name="Watanabe K."/>
            <person name="Takemine S."/>
            <person name="Ishii Y."/>
            <person name="Ogata Y."/>
            <person name="Shindo C."/>
            <person name="Suda W."/>
        </authorList>
    </citation>
    <scope>NUCLEOTIDE SEQUENCE</scope>
    <source>
        <strain evidence="3">KACHI17</strain>
    </source>
</reference>
<evidence type="ECO:0000259" key="2">
    <source>
        <dbReference type="Pfam" id="PF14534"/>
    </source>
</evidence>
<dbReference type="InterPro" id="IPR032710">
    <property type="entry name" value="NTF2-like_dom_sf"/>
</dbReference>
<dbReference type="EMBL" id="AP029612">
    <property type="protein sequence ID" value="BFG71420.1"/>
    <property type="molecule type" value="Genomic_DNA"/>
</dbReference>
<accession>A0AAT9GL36</accession>
<evidence type="ECO:0000313" key="3">
    <source>
        <dbReference type="EMBL" id="BFG71420.1"/>
    </source>
</evidence>
<dbReference type="RefSeq" id="WP_353549053.1">
    <property type="nucleotide sequence ID" value="NZ_AP029612.1"/>
</dbReference>
<dbReference type="Pfam" id="PF14534">
    <property type="entry name" value="DUF4440"/>
    <property type="match status" value="1"/>
</dbReference>
<feature type="signal peptide" evidence="1">
    <location>
        <begin position="1"/>
        <end position="18"/>
    </location>
</feature>
<dbReference type="Gene3D" id="3.10.450.50">
    <property type="match status" value="1"/>
</dbReference>
<feature type="domain" description="DUF4440" evidence="2">
    <location>
        <begin position="26"/>
        <end position="134"/>
    </location>
</feature>
<evidence type="ECO:0000256" key="1">
    <source>
        <dbReference type="SAM" id="SignalP"/>
    </source>
</evidence>
<dbReference type="AlphaFoldDB" id="A0AAT9GL36"/>
<dbReference type="InterPro" id="IPR027843">
    <property type="entry name" value="DUF4440"/>
</dbReference>
<proteinExistence type="predicted"/>
<organism evidence="3">
    <name type="scientific">Sediminibacterium sp. KACHI17</name>
    <dbReference type="NCBI Taxonomy" id="1751071"/>
    <lineage>
        <taxon>Bacteria</taxon>
        <taxon>Pseudomonadati</taxon>
        <taxon>Bacteroidota</taxon>
        <taxon>Chitinophagia</taxon>
        <taxon>Chitinophagales</taxon>
        <taxon>Chitinophagaceae</taxon>
        <taxon>Sediminibacterium</taxon>
    </lineage>
</organism>
<gene>
    <name evidence="3" type="ORF">KACHI17_23010</name>
</gene>
<dbReference type="SUPFAM" id="SSF54427">
    <property type="entry name" value="NTF2-like"/>
    <property type="match status" value="1"/>
</dbReference>
<name>A0AAT9GL36_9BACT</name>
<keyword evidence="1" id="KW-0732">Signal</keyword>